<dbReference type="GO" id="GO:0009699">
    <property type="term" value="P:phenylpropanoid biosynthetic process"/>
    <property type="evidence" value="ECO:0007669"/>
    <property type="project" value="UniProtKB-ARBA"/>
</dbReference>
<feature type="transmembrane region" description="Helical" evidence="5">
    <location>
        <begin position="51"/>
        <end position="70"/>
    </location>
</feature>
<evidence type="ECO:0000313" key="7">
    <source>
        <dbReference type="Proteomes" id="UP000825935"/>
    </source>
</evidence>
<dbReference type="AlphaFoldDB" id="A0A8T2QJG7"/>
<gene>
    <name evidence="6" type="ORF">KP509_34G047100</name>
</gene>
<accession>A0A8T2QJG7</accession>
<proteinExistence type="inferred from homology"/>
<dbReference type="OrthoDB" id="1862428at2759"/>
<comment type="subunit">
    <text evidence="2 4">Homodimer.</text>
</comment>
<evidence type="ECO:0000256" key="1">
    <source>
        <dbReference type="ARBA" id="ARBA00010746"/>
    </source>
</evidence>
<evidence type="ECO:0000256" key="2">
    <source>
        <dbReference type="ARBA" id="ARBA00011738"/>
    </source>
</evidence>
<name>A0A8T2QJG7_CERRI</name>
<sequence>MLEKQLTIRSFRFIRIGDAPSLTFPLSNARFLADHGSDIPSEKAASVTSETVLLATAYYVLILLLFSSLIRADNRPSKITVYNYLSIQGSNSTSGYNTVLCGQPPSAQPNSFGQTYCFDMPLLQKRSLTSRLLGRVQGTFVFTALDGSIVFVSETFTLNRTSTKGTFTGVGLEFIRRVSSKPITGGTDDFAFANGVATTTPLSNGTGPVGNFFAWFKYDFVFSLK</sequence>
<keyword evidence="7" id="KW-1185">Reference proteome</keyword>
<keyword evidence="3 4" id="KW-0964">Secreted</keyword>
<organism evidence="6 7">
    <name type="scientific">Ceratopteris richardii</name>
    <name type="common">Triangle waterfern</name>
    <dbReference type="NCBI Taxonomy" id="49495"/>
    <lineage>
        <taxon>Eukaryota</taxon>
        <taxon>Viridiplantae</taxon>
        <taxon>Streptophyta</taxon>
        <taxon>Embryophyta</taxon>
        <taxon>Tracheophyta</taxon>
        <taxon>Polypodiopsida</taxon>
        <taxon>Polypodiidae</taxon>
        <taxon>Polypodiales</taxon>
        <taxon>Pteridineae</taxon>
        <taxon>Pteridaceae</taxon>
        <taxon>Parkerioideae</taxon>
        <taxon>Ceratopteris</taxon>
    </lineage>
</organism>
<keyword evidence="5" id="KW-0812">Transmembrane</keyword>
<evidence type="ECO:0000256" key="5">
    <source>
        <dbReference type="SAM" id="Phobius"/>
    </source>
</evidence>
<dbReference type="EMBL" id="CM035439">
    <property type="protein sequence ID" value="KAH7284282.1"/>
    <property type="molecule type" value="Genomic_DNA"/>
</dbReference>
<dbReference type="InterPro" id="IPR044859">
    <property type="entry name" value="Allene_oxi_cyc_Dirigent"/>
</dbReference>
<dbReference type="Proteomes" id="UP000825935">
    <property type="component" value="Chromosome 34"/>
</dbReference>
<comment type="caution">
    <text evidence="6">The sequence shown here is derived from an EMBL/GenBank/DDBJ whole genome shotgun (WGS) entry which is preliminary data.</text>
</comment>
<keyword evidence="5" id="KW-1133">Transmembrane helix</keyword>
<dbReference type="GO" id="GO:0048046">
    <property type="term" value="C:apoplast"/>
    <property type="evidence" value="ECO:0007669"/>
    <property type="project" value="UniProtKB-SubCell"/>
</dbReference>
<evidence type="ECO:0000256" key="3">
    <source>
        <dbReference type="ARBA" id="ARBA00022525"/>
    </source>
</evidence>
<comment type="similarity">
    <text evidence="1 4">Belongs to the plant dirigent protein family.</text>
</comment>
<keyword evidence="4" id="KW-0052">Apoplast</keyword>
<dbReference type="PANTHER" id="PTHR21495">
    <property type="entry name" value="NUCLEOPORIN-RELATED"/>
    <property type="match status" value="1"/>
</dbReference>
<keyword evidence="5" id="KW-0472">Membrane</keyword>
<evidence type="ECO:0000313" key="6">
    <source>
        <dbReference type="EMBL" id="KAH7284282.1"/>
    </source>
</evidence>
<evidence type="ECO:0000256" key="4">
    <source>
        <dbReference type="RuleBase" id="RU363099"/>
    </source>
</evidence>
<comment type="subcellular location">
    <subcellularLocation>
        <location evidence="4">Secreted</location>
        <location evidence="4">Extracellular space</location>
        <location evidence="4">Apoplast</location>
    </subcellularLocation>
</comment>
<dbReference type="InterPro" id="IPR004265">
    <property type="entry name" value="Dirigent"/>
</dbReference>
<dbReference type="Gene3D" id="2.40.480.10">
    <property type="entry name" value="Allene oxide cyclase-like"/>
    <property type="match status" value="1"/>
</dbReference>
<comment type="function">
    <text evidence="4">Dirigent proteins impart stereoselectivity on the phenoxy radical-coupling reaction, yielding optically active lignans from two molecules of coniferyl alcohol in the biosynthesis of lignans, flavonolignans, and alkaloids and thus plays a central role in plant secondary metabolism.</text>
</comment>
<reference evidence="6" key="1">
    <citation type="submission" date="2021-08" db="EMBL/GenBank/DDBJ databases">
        <title>WGS assembly of Ceratopteris richardii.</title>
        <authorList>
            <person name="Marchant D.B."/>
            <person name="Chen G."/>
            <person name="Jenkins J."/>
            <person name="Shu S."/>
            <person name="Leebens-Mack J."/>
            <person name="Grimwood J."/>
            <person name="Schmutz J."/>
            <person name="Soltis P."/>
            <person name="Soltis D."/>
            <person name="Chen Z.-H."/>
        </authorList>
    </citation>
    <scope>NUCLEOTIDE SEQUENCE</scope>
    <source>
        <strain evidence="6">Whitten #5841</strain>
        <tissue evidence="6">Leaf</tissue>
    </source>
</reference>
<dbReference type="Pfam" id="PF03018">
    <property type="entry name" value="Dirigent"/>
    <property type="match status" value="1"/>
</dbReference>
<protein>
    <recommendedName>
        <fullName evidence="4">Dirigent protein</fullName>
    </recommendedName>
</protein>
<dbReference type="OMA" id="FRFIRIG"/>